<accession>A0AC61R7N0</accession>
<protein>
    <submittedName>
        <fullName evidence="1">Anthranilate phosphoribosyltransferase</fullName>
        <ecNumber evidence="1">2.4.2.18</ecNumber>
    </submittedName>
</protein>
<evidence type="ECO:0000313" key="1">
    <source>
        <dbReference type="EMBL" id="TGY66134.1"/>
    </source>
</evidence>
<keyword evidence="1" id="KW-0328">Glycosyltransferase</keyword>
<proteinExistence type="predicted"/>
<keyword evidence="2" id="KW-1185">Reference proteome</keyword>
<reference evidence="1" key="1">
    <citation type="submission" date="2019-04" db="EMBL/GenBank/DDBJ databases">
        <title>Microbes associate with the intestines of laboratory mice.</title>
        <authorList>
            <person name="Navarre W."/>
            <person name="Wong E."/>
            <person name="Huang K."/>
            <person name="Tropini C."/>
            <person name="Ng K."/>
            <person name="Yu B."/>
        </authorList>
    </citation>
    <scope>NUCLEOTIDE SEQUENCE</scope>
    <source>
        <strain evidence="1">NM09_H32</strain>
    </source>
</reference>
<comment type="caution">
    <text evidence="1">The sequence shown here is derived from an EMBL/GenBank/DDBJ whole genome shotgun (WGS) entry which is preliminary data.</text>
</comment>
<dbReference type="EMBL" id="SRYG01000009">
    <property type="protein sequence ID" value="TGY66134.1"/>
    <property type="molecule type" value="Genomic_DNA"/>
</dbReference>
<evidence type="ECO:0000313" key="2">
    <source>
        <dbReference type="Proteomes" id="UP000308836"/>
    </source>
</evidence>
<dbReference type="Proteomes" id="UP000308836">
    <property type="component" value="Unassembled WGS sequence"/>
</dbReference>
<gene>
    <name evidence="1" type="primary">trpD</name>
    <name evidence="1" type="ORF">E5336_05585</name>
</gene>
<dbReference type="EC" id="2.4.2.18" evidence="1"/>
<keyword evidence="1" id="KW-0808">Transferase</keyword>
<sequence length="336" mass="35498">MITEAVQKLSTYENLSCAMARSVMEEMMTGRCTASQIASYLVALAMKKPSVDEIVGSAQGMRAQAIAVRDASDALEIVGTGGDHAGTFNISTTSAFVIASAGVKVAKHGNRAVTSQSGAADCLEALGANLDVDASRCRQLLETTNFCFLFAPNHHRAMRYAAPVRKELGMPTIFNLLGPLTNPAGACRQVLGVYEPGLVEPMAQALVKLGVKRGLVVCGMDGLDEISASAPTLVCEIDGKTRKTYTIAPADFGYPVCQKEELAGQNAMENAKTTRAILAGEERGPRRHIVCMNAGAALYVAQKAASIAEGVRLAERLIDSGTALRTLDTFVEESHG</sequence>
<name>A0AC61R7N0_9FIRM</name>
<organism evidence="1 2">
    <name type="scientific">Dubosiella muris</name>
    <dbReference type="NCBI Taxonomy" id="3038133"/>
    <lineage>
        <taxon>Bacteria</taxon>
        <taxon>Bacillati</taxon>
        <taxon>Bacillota</taxon>
        <taxon>Erysipelotrichia</taxon>
        <taxon>Erysipelotrichales</taxon>
        <taxon>Erysipelotrichaceae</taxon>
        <taxon>Dubosiella</taxon>
    </lineage>
</organism>